<keyword evidence="4" id="KW-0399">Innate immunity</keyword>
<name>A0A1A7XLQ4_9TELE</name>
<reference evidence="13" key="1">
    <citation type="submission" date="2016-05" db="EMBL/GenBank/DDBJ databases">
        <authorList>
            <person name="Lavstsen T."/>
            <person name="Jespersen J.S."/>
        </authorList>
    </citation>
    <scope>NUCLEOTIDE SEQUENCE</scope>
    <source>
        <tissue evidence="13">Brain</tissue>
    </source>
</reference>
<evidence type="ECO:0000256" key="11">
    <source>
        <dbReference type="SAM" id="SignalP"/>
    </source>
</evidence>
<keyword evidence="7" id="KW-0180">Complement pathway</keyword>
<organism evidence="13">
    <name type="scientific">Iconisemion striatum</name>
    <dbReference type="NCBI Taxonomy" id="60296"/>
    <lineage>
        <taxon>Eukaryota</taxon>
        <taxon>Metazoa</taxon>
        <taxon>Chordata</taxon>
        <taxon>Craniata</taxon>
        <taxon>Vertebrata</taxon>
        <taxon>Euteleostomi</taxon>
        <taxon>Actinopterygii</taxon>
        <taxon>Neopterygii</taxon>
        <taxon>Teleostei</taxon>
        <taxon>Neoteleostei</taxon>
        <taxon>Acanthomorphata</taxon>
        <taxon>Ovalentaria</taxon>
        <taxon>Atherinomorphae</taxon>
        <taxon>Cyprinodontiformes</taxon>
        <taxon>Nothobranchiidae</taxon>
        <taxon>Iconisemion</taxon>
    </lineage>
</organism>
<feature type="signal peptide" evidence="11">
    <location>
        <begin position="1"/>
        <end position="22"/>
    </location>
</feature>
<keyword evidence="3" id="KW-0272">Extracellular matrix</keyword>
<dbReference type="PANTHER" id="PTHR15427:SF26">
    <property type="entry name" value="COMPLEMENT C1Q SUBCOMPONENT SUBUNIT A"/>
    <property type="match status" value="1"/>
</dbReference>
<evidence type="ECO:0000256" key="5">
    <source>
        <dbReference type="ARBA" id="ARBA00022737"/>
    </source>
</evidence>
<dbReference type="Gene3D" id="2.60.120.40">
    <property type="match status" value="1"/>
</dbReference>
<keyword evidence="8" id="KW-1015">Disulfide bond</keyword>
<keyword evidence="5" id="KW-0677">Repeat</keyword>
<proteinExistence type="predicted"/>
<accession>A0A1A7XLQ4</accession>
<evidence type="ECO:0000259" key="12">
    <source>
        <dbReference type="PROSITE" id="PS50871"/>
    </source>
</evidence>
<dbReference type="GO" id="GO:0005581">
    <property type="term" value="C:collagen trimer"/>
    <property type="evidence" value="ECO:0007669"/>
    <property type="project" value="UniProtKB-KW"/>
</dbReference>
<evidence type="ECO:0000256" key="8">
    <source>
        <dbReference type="ARBA" id="ARBA00023157"/>
    </source>
</evidence>
<keyword evidence="9" id="KW-0325">Glycoprotein</keyword>
<dbReference type="InterPro" id="IPR050392">
    <property type="entry name" value="Collagen/C1q_domain"/>
</dbReference>
<evidence type="ECO:0000256" key="1">
    <source>
        <dbReference type="ARBA" id="ARBA00004498"/>
    </source>
</evidence>
<evidence type="ECO:0000256" key="6">
    <source>
        <dbReference type="ARBA" id="ARBA00022859"/>
    </source>
</evidence>
<keyword evidence="10" id="KW-0379">Hydroxylation</keyword>
<evidence type="ECO:0000256" key="7">
    <source>
        <dbReference type="ARBA" id="ARBA00022875"/>
    </source>
</evidence>
<feature type="domain" description="C1q" evidence="12">
    <location>
        <begin position="120"/>
        <end position="258"/>
    </location>
</feature>
<dbReference type="PANTHER" id="PTHR15427">
    <property type="entry name" value="EMILIN ELASTIN MICROFIBRIL INTERFACE-LOCATED PROTEIN ELASTIN MICROFIBRIL INTERFACER"/>
    <property type="match status" value="1"/>
</dbReference>
<evidence type="ECO:0000256" key="10">
    <source>
        <dbReference type="ARBA" id="ARBA00023278"/>
    </source>
</evidence>
<dbReference type="EMBL" id="HADW01017523">
    <property type="protein sequence ID" value="SBP18923.1"/>
    <property type="molecule type" value="Transcribed_RNA"/>
</dbReference>
<dbReference type="PRINTS" id="PR00007">
    <property type="entry name" value="COMPLEMNTC1Q"/>
</dbReference>
<dbReference type="SUPFAM" id="SSF49842">
    <property type="entry name" value="TNF-like"/>
    <property type="match status" value="1"/>
</dbReference>
<gene>
    <name evidence="13" type="primary">C1QA</name>
</gene>
<keyword evidence="6" id="KW-0391">Immunity</keyword>
<feature type="chain" id="PRO_5015054618" evidence="11">
    <location>
        <begin position="23"/>
        <end position="258"/>
    </location>
</feature>
<protein>
    <submittedName>
        <fullName evidence="13">Complement component 1, q subcomponent, A chain</fullName>
    </submittedName>
</protein>
<dbReference type="AlphaFoldDB" id="A0A1A7XLQ4"/>
<evidence type="ECO:0000256" key="2">
    <source>
        <dbReference type="ARBA" id="ARBA00022525"/>
    </source>
</evidence>
<dbReference type="EMBL" id="HADX01004683">
    <property type="protein sequence ID" value="SBP26915.1"/>
    <property type="molecule type" value="Transcribed_RNA"/>
</dbReference>
<evidence type="ECO:0000256" key="9">
    <source>
        <dbReference type="ARBA" id="ARBA00023180"/>
    </source>
</evidence>
<evidence type="ECO:0000256" key="3">
    <source>
        <dbReference type="ARBA" id="ARBA00022530"/>
    </source>
</evidence>
<keyword evidence="2" id="KW-0964">Secreted</keyword>
<comment type="subcellular location">
    <subcellularLocation>
        <location evidence="1">Secreted</location>
        <location evidence="1">Extracellular space</location>
        <location evidence="1">Extracellular matrix</location>
    </subcellularLocation>
</comment>
<evidence type="ECO:0000313" key="13">
    <source>
        <dbReference type="EMBL" id="SBP18923.1"/>
    </source>
</evidence>
<dbReference type="InterPro" id="IPR008983">
    <property type="entry name" value="Tumour_necrosis_fac-like_dom"/>
</dbReference>
<dbReference type="GO" id="GO:0045087">
    <property type="term" value="P:innate immune response"/>
    <property type="evidence" value="ECO:0007669"/>
    <property type="project" value="UniProtKB-KW"/>
</dbReference>
<dbReference type="Pfam" id="PF00386">
    <property type="entry name" value="C1q"/>
    <property type="match status" value="1"/>
</dbReference>
<dbReference type="InterPro" id="IPR001073">
    <property type="entry name" value="C1q_dom"/>
</dbReference>
<evidence type="ECO:0000256" key="4">
    <source>
        <dbReference type="ARBA" id="ARBA00022588"/>
    </source>
</evidence>
<dbReference type="GO" id="GO:0006958">
    <property type="term" value="P:complement activation, classical pathway"/>
    <property type="evidence" value="ECO:0007669"/>
    <property type="project" value="UniProtKB-KW"/>
</dbReference>
<dbReference type="PROSITE" id="PS50871">
    <property type="entry name" value="C1Q"/>
    <property type="match status" value="1"/>
</dbReference>
<reference evidence="13" key="2">
    <citation type="submission" date="2016-06" db="EMBL/GenBank/DDBJ databases">
        <title>The genome of a short-lived fish provides insights into sex chromosome evolution and the genetic control of aging.</title>
        <authorList>
            <person name="Reichwald K."/>
            <person name="Felder M."/>
            <person name="Petzold A."/>
            <person name="Koch P."/>
            <person name="Groth M."/>
            <person name="Platzer M."/>
        </authorList>
    </citation>
    <scope>NUCLEOTIDE SEQUENCE</scope>
    <source>
        <tissue evidence="13">Brain</tissue>
    </source>
</reference>
<dbReference type="SMART" id="SM00110">
    <property type="entry name" value="C1Q"/>
    <property type="match status" value="1"/>
</dbReference>
<keyword evidence="11" id="KW-0732">Signal</keyword>
<sequence>MTGFMGLLVLVCMVGFLPAVRCNPGCKGTDGRPGEAGSPGRDGLFGMKGEKGEPAVFVEGPVDPPVLLRLKGDRGSPGVAGPMGPKGFRGHVGASGLPGEPGPLGKPGRNIGTGQSVSQQEAQFSSFSVIRNDSTYPPFKKISFQSMVVNNPGDFNMTAGNFVCRIPGVYYFTFHSVAKVSMCLSLVADSADDKLTFCDYNSNKIYEHMLSGGAVLKLAANDKVWLESFQDEQLASDKQDSREKYIIFNGFLLFSSPE</sequence>